<feature type="transmembrane region" description="Helical" evidence="9">
    <location>
        <begin position="12"/>
        <end position="35"/>
    </location>
</feature>
<evidence type="ECO:0000259" key="10">
    <source>
        <dbReference type="Pfam" id="PF04290"/>
    </source>
</evidence>
<dbReference type="PANTHER" id="PTHR35011:SF2">
    <property type="entry name" value="2,3-DIKETO-L-GULONATE TRAP TRANSPORTER SMALL PERMEASE PROTEIN YIAM"/>
    <property type="match status" value="1"/>
</dbReference>
<dbReference type="GO" id="GO:0022857">
    <property type="term" value="F:transmembrane transporter activity"/>
    <property type="evidence" value="ECO:0007669"/>
    <property type="project" value="UniProtKB-UniRule"/>
</dbReference>
<accession>A0A6G7VIT8</accession>
<dbReference type="KEGG" id="mon:G8E03_02795"/>
<evidence type="ECO:0000256" key="1">
    <source>
        <dbReference type="ARBA" id="ARBA00004429"/>
    </source>
</evidence>
<comment type="subunit">
    <text evidence="9">The complex comprises the extracytoplasmic solute receptor protein and the two transmembrane proteins.</text>
</comment>
<keyword evidence="5 9" id="KW-0812">Transmembrane</keyword>
<evidence type="ECO:0000313" key="12">
    <source>
        <dbReference type="Proteomes" id="UP000500791"/>
    </source>
</evidence>
<keyword evidence="12" id="KW-1185">Reference proteome</keyword>
<gene>
    <name evidence="11" type="ORF">G8E03_02795</name>
</gene>
<dbReference type="GO" id="GO:0015740">
    <property type="term" value="P:C4-dicarboxylate transport"/>
    <property type="evidence" value="ECO:0007669"/>
    <property type="project" value="TreeGrafter"/>
</dbReference>
<evidence type="ECO:0000256" key="3">
    <source>
        <dbReference type="ARBA" id="ARBA00022475"/>
    </source>
</evidence>
<evidence type="ECO:0000313" key="11">
    <source>
        <dbReference type="EMBL" id="QIK39786.1"/>
    </source>
</evidence>
<dbReference type="AlphaFoldDB" id="A0A6G7VIT8"/>
<dbReference type="EMBL" id="CP049811">
    <property type="protein sequence ID" value="QIK39786.1"/>
    <property type="molecule type" value="Genomic_DNA"/>
</dbReference>
<feature type="domain" description="Tripartite ATP-independent periplasmic transporters DctQ component" evidence="10">
    <location>
        <begin position="28"/>
        <end position="155"/>
    </location>
</feature>
<evidence type="ECO:0000256" key="5">
    <source>
        <dbReference type="ARBA" id="ARBA00022692"/>
    </source>
</evidence>
<evidence type="ECO:0000256" key="7">
    <source>
        <dbReference type="ARBA" id="ARBA00023136"/>
    </source>
</evidence>
<reference evidence="11 12" key="1">
    <citation type="submission" date="2020-03" db="EMBL/GenBank/DDBJ databases">
        <title>Complete genome sequence of Monaibacterium sp. ALG8 with diverse plasmids.</title>
        <authorList>
            <person name="Sun C."/>
        </authorList>
    </citation>
    <scope>NUCLEOTIDE SEQUENCE [LARGE SCALE GENOMIC DNA]</scope>
    <source>
        <strain evidence="11 12">ALG8</strain>
    </source>
</reference>
<dbReference type="GO" id="GO:0005886">
    <property type="term" value="C:plasma membrane"/>
    <property type="evidence" value="ECO:0007669"/>
    <property type="project" value="UniProtKB-SubCell"/>
</dbReference>
<feature type="transmembrane region" description="Helical" evidence="9">
    <location>
        <begin position="130"/>
        <end position="155"/>
    </location>
</feature>
<dbReference type="InterPro" id="IPR055348">
    <property type="entry name" value="DctQ"/>
</dbReference>
<dbReference type="PANTHER" id="PTHR35011">
    <property type="entry name" value="2,3-DIKETO-L-GULONATE TRAP TRANSPORTER SMALL PERMEASE PROTEIN YIAM"/>
    <property type="match status" value="1"/>
</dbReference>
<protein>
    <recommendedName>
        <fullName evidence="9">TRAP transporter small permease protein</fullName>
    </recommendedName>
</protein>
<keyword evidence="6 9" id="KW-1133">Transmembrane helix</keyword>
<comment type="subcellular location">
    <subcellularLocation>
        <location evidence="1 9">Cell inner membrane</location>
        <topology evidence="1 9">Multi-pass membrane protein</topology>
    </subcellularLocation>
</comment>
<dbReference type="InterPro" id="IPR007387">
    <property type="entry name" value="TRAP_DctQ"/>
</dbReference>
<evidence type="ECO:0000256" key="2">
    <source>
        <dbReference type="ARBA" id="ARBA00022448"/>
    </source>
</evidence>
<proteinExistence type="inferred from homology"/>
<name>A0A6G7VIT8_9RHOB</name>
<dbReference type="Proteomes" id="UP000500791">
    <property type="component" value="Chromosome"/>
</dbReference>
<evidence type="ECO:0000256" key="9">
    <source>
        <dbReference type="RuleBase" id="RU369079"/>
    </source>
</evidence>
<feature type="transmembrane region" description="Helical" evidence="9">
    <location>
        <begin position="50"/>
        <end position="68"/>
    </location>
</feature>
<feature type="transmembrane region" description="Helical" evidence="9">
    <location>
        <begin position="89"/>
        <end position="110"/>
    </location>
</feature>
<organism evidence="11 12">
    <name type="scientific">Pontivivens nitratireducens</name>
    <dbReference type="NCBI Taxonomy" id="2758038"/>
    <lineage>
        <taxon>Bacteria</taxon>
        <taxon>Pseudomonadati</taxon>
        <taxon>Pseudomonadota</taxon>
        <taxon>Alphaproteobacteria</taxon>
        <taxon>Rhodobacterales</taxon>
        <taxon>Paracoccaceae</taxon>
        <taxon>Pontivivens</taxon>
    </lineage>
</organism>
<evidence type="ECO:0000256" key="8">
    <source>
        <dbReference type="ARBA" id="ARBA00038436"/>
    </source>
</evidence>
<dbReference type="Pfam" id="PF04290">
    <property type="entry name" value="DctQ"/>
    <property type="match status" value="1"/>
</dbReference>
<evidence type="ECO:0000256" key="4">
    <source>
        <dbReference type="ARBA" id="ARBA00022519"/>
    </source>
</evidence>
<dbReference type="RefSeq" id="WP_166188444.1">
    <property type="nucleotide sequence ID" value="NZ_CP049811.1"/>
</dbReference>
<keyword evidence="4 9" id="KW-0997">Cell inner membrane</keyword>
<keyword evidence="7 9" id="KW-0472">Membrane</keyword>
<comment type="similarity">
    <text evidence="8 9">Belongs to the TRAP transporter small permease family.</text>
</comment>
<evidence type="ECO:0000256" key="6">
    <source>
        <dbReference type="ARBA" id="ARBA00022989"/>
    </source>
</evidence>
<sequence length="169" mass="18792">MLKVLGWVDRIVGAVLGPVVVAGMVALTFVISLQIVSRVFFTSVTWTEEVARFLLIWITFLGATLAFQQGRHIAVQLARDSLPANLRRIVIGAGILVSIAFLATLTWIGWRYMDLQSFQRSPSLRIPMNNIYLVMPVASGLMAAMSCIDLVRLLTGDTTIRDRMRDVVE</sequence>
<keyword evidence="2 9" id="KW-0813">Transport</keyword>
<comment type="function">
    <text evidence="9">Part of the tripartite ATP-independent periplasmic (TRAP) transport system.</text>
</comment>
<keyword evidence="3" id="KW-1003">Cell membrane</keyword>